<dbReference type="Pfam" id="PF02311">
    <property type="entry name" value="AraC_binding"/>
    <property type="match status" value="1"/>
</dbReference>
<dbReference type="RefSeq" id="WP_078502703.1">
    <property type="nucleotide sequence ID" value="NZ_MSZX01000018.1"/>
</dbReference>
<evidence type="ECO:0000256" key="2">
    <source>
        <dbReference type="ARBA" id="ARBA00023125"/>
    </source>
</evidence>
<dbReference type="InterPro" id="IPR018060">
    <property type="entry name" value="HTH_AraC"/>
</dbReference>
<keyword evidence="3" id="KW-0804">Transcription</keyword>
<dbReference type="SMART" id="SM00342">
    <property type="entry name" value="HTH_ARAC"/>
    <property type="match status" value="1"/>
</dbReference>
<dbReference type="PANTHER" id="PTHR43280:SF2">
    <property type="entry name" value="HTH-TYPE TRANSCRIPTIONAL REGULATOR EXSA"/>
    <property type="match status" value="1"/>
</dbReference>
<gene>
    <name evidence="5" type="ORF">BVG16_29055</name>
</gene>
<dbReference type="PRINTS" id="PR00032">
    <property type="entry name" value="HTHARAC"/>
</dbReference>
<dbReference type="STRING" id="1324314.BVG16_29055"/>
<dbReference type="PROSITE" id="PS01124">
    <property type="entry name" value="HTH_ARAC_FAMILY_2"/>
    <property type="match status" value="1"/>
</dbReference>
<dbReference type="InterPro" id="IPR020449">
    <property type="entry name" value="Tscrpt_reg_AraC-type_HTH"/>
</dbReference>
<keyword evidence="6" id="KW-1185">Reference proteome</keyword>
<accession>A0A1T2X1D8</accession>
<dbReference type="Pfam" id="PF12833">
    <property type="entry name" value="HTH_18"/>
    <property type="match status" value="1"/>
</dbReference>
<dbReference type="AlphaFoldDB" id="A0A1T2X1D8"/>
<organism evidence="5 6">
    <name type="scientific">Paenibacillus selenitireducens</name>
    <dbReference type="NCBI Taxonomy" id="1324314"/>
    <lineage>
        <taxon>Bacteria</taxon>
        <taxon>Bacillati</taxon>
        <taxon>Bacillota</taxon>
        <taxon>Bacilli</taxon>
        <taxon>Bacillales</taxon>
        <taxon>Paenibacillaceae</taxon>
        <taxon>Paenibacillus</taxon>
    </lineage>
</organism>
<feature type="domain" description="HTH araC/xylS-type" evidence="4">
    <location>
        <begin position="192"/>
        <end position="290"/>
    </location>
</feature>
<evidence type="ECO:0000259" key="4">
    <source>
        <dbReference type="PROSITE" id="PS01124"/>
    </source>
</evidence>
<evidence type="ECO:0000256" key="1">
    <source>
        <dbReference type="ARBA" id="ARBA00023015"/>
    </source>
</evidence>
<evidence type="ECO:0000256" key="3">
    <source>
        <dbReference type="ARBA" id="ARBA00023163"/>
    </source>
</evidence>
<dbReference type="Gene3D" id="1.10.10.60">
    <property type="entry name" value="Homeodomain-like"/>
    <property type="match status" value="2"/>
</dbReference>
<protein>
    <submittedName>
        <fullName evidence="5">AraC family transcriptional regulator</fullName>
    </submittedName>
</protein>
<name>A0A1T2X1D8_9BACL</name>
<dbReference type="Gene3D" id="2.60.120.10">
    <property type="entry name" value="Jelly Rolls"/>
    <property type="match status" value="1"/>
</dbReference>
<keyword evidence="2" id="KW-0238">DNA-binding</keyword>
<keyword evidence="1" id="KW-0805">Transcription regulation</keyword>
<reference evidence="5 6" key="1">
    <citation type="submission" date="2017-01" db="EMBL/GenBank/DDBJ databases">
        <title>Genome analysis of Paenibacillus selenitrireducens ES3-24.</title>
        <authorList>
            <person name="Xu D."/>
            <person name="Yao R."/>
            <person name="Zheng S."/>
        </authorList>
    </citation>
    <scope>NUCLEOTIDE SEQUENCE [LARGE SCALE GENOMIC DNA]</scope>
    <source>
        <strain evidence="5 6">ES3-24</strain>
    </source>
</reference>
<dbReference type="InterPro" id="IPR014710">
    <property type="entry name" value="RmlC-like_jellyroll"/>
</dbReference>
<dbReference type="InterPro" id="IPR009057">
    <property type="entry name" value="Homeodomain-like_sf"/>
</dbReference>
<dbReference type="SUPFAM" id="SSF46689">
    <property type="entry name" value="Homeodomain-like"/>
    <property type="match status" value="2"/>
</dbReference>
<dbReference type="PANTHER" id="PTHR43280">
    <property type="entry name" value="ARAC-FAMILY TRANSCRIPTIONAL REGULATOR"/>
    <property type="match status" value="1"/>
</dbReference>
<dbReference type="SUPFAM" id="SSF51215">
    <property type="entry name" value="Regulatory protein AraC"/>
    <property type="match status" value="1"/>
</dbReference>
<evidence type="ECO:0000313" key="5">
    <source>
        <dbReference type="EMBL" id="OPA73383.1"/>
    </source>
</evidence>
<dbReference type="GO" id="GO:0043565">
    <property type="term" value="F:sequence-specific DNA binding"/>
    <property type="evidence" value="ECO:0007669"/>
    <property type="project" value="InterPro"/>
</dbReference>
<evidence type="ECO:0000313" key="6">
    <source>
        <dbReference type="Proteomes" id="UP000190188"/>
    </source>
</evidence>
<dbReference type="InterPro" id="IPR003313">
    <property type="entry name" value="AraC-bd"/>
</dbReference>
<proteinExistence type="predicted"/>
<dbReference type="Proteomes" id="UP000190188">
    <property type="component" value="Unassembled WGS sequence"/>
</dbReference>
<dbReference type="EMBL" id="MSZX01000018">
    <property type="protein sequence ID" value="OPA73383.1"/>
    <property type="molecule type" value="Genomic_DNA"/>
</dbReference>
<comment type="caution">
    <text evidence="5">The sequence shown here is derived from an EMBL/GenBank/DDBJ whole genome shotgun (WGS) entry which is preliminary data.</text>
</comment>
<dbReference type="OrthoDB" id="249627at2"/>
<sequence length="295" mass="34176">MSSLEEWLRTHPVVPYVRQSDYAVRNPWKYGYRKLLDYLLVYVQEGECRFHVDGTDYPLTSGDFCLIQPGSLNRLEGMTETITPYAHMDLFYNPDREESFPTLVGQTDLTPYAYLLQPRLNDLPGVDIPVKLKPRKPIDFRDKMLQMIASWLGQDPLGPLKAQHYATELALMILEDHMEQRALETNVLPSLNWITSFFSFHITEPLTVEMMAERAHLSPSRFNDVFKSRFGMPPHKYLRQLRIHHARELLATTTYDQAQVAAYCGFADVHHFSKAFKRQTGLSPGEYRKKAAMES</sequence>
<dbReference type="GO" id="GO:0003700">
    <property type="term" value="F:DNA-binding transcription factor activity"/>
    <property type="evidence" value="ECO:0007669"/>
    <property type="project" value="InterPro"/>
</dbReference>
<dbReference type="InterPro" id="IPR037923">
    <property type="entry name" value="HTH-like"/>
</dbReference>